<evidence type="ECO:0000256" key="2">
    <source>
        <dbReference type="ARBA" id="ARBA00012404"/>
    </source>
</evidence>
<evidence type="ECO:0000313" key="7">
    <source>
        <dbReference type="EMBL" id="RMP07877.1"/>
    </source>
</evidence>
<dbReference type="PANTHER" id="PTHR38041">
    <property type="entry name" value="CHORISMATE MUTASE"/>
    <property type="match status" value="1"/>
</dbReference>
<dbReference type="PIRSF" id="PIRSF026640">
    <property type="entry name" value="Peripl_chor_mut"/>
    <property type="match status" value="1"/>
</dbReference>
<dbReference type="InterPro" id="IPR051331">
    <property type="entry name" value="Chorismate_mutase-related"/>
</dbReference>
<dbReference type="InterPro" id="IPR036979">
    <property type="entry name" value="CM_dom_sf"/>
</dbReference>
<feature type="domain" description="Chorismate mutase" evidence="6">
    <location>
        <begin position="32"/>
        <end position="130"/>
    </location>
</feature>
<dbReference type="Gene3D" id="1.20.59.10">
    <property type="entry name" value="Chorismate mutase"/>
    <property type="match status" value="1"/>
</dbReference>
<evidence type="ECO:0000313" key="8">
    <source>
        <dbReference type="Proteomes" id="UP000267908"/>
    </source>
</evidence>
<dbReference type="GO" id="GO:0009697">
    <property type="term" value="P:salicylic acid biosynthetic process"/>
    <property type="evidence" value="ECO:0007669"/>
    <property type="project" value="TreeGrafter"/>
</dbReference>
<dbReference type="Proteomes" id="UP000267908">
    <property type="component" value="Unassembled WGS sequence"/>
</dbReference>
<dbReference type="GO" id="GO:0046417">
    <property type="term" value="P:chorismate metabolic process"/>
    <property type="evidence" value="ECO:0007669"/>
    <property type="project" value="InterPro"/>
</dbReference>
<dbReference type="NCBIfam" id="TIGR01806">
    <property type="entry name" value="CM_mono2"/>
    <property type="match status" value="1"/>
</dbReference>
<dbReference type="InterPro" id="IPR002701">
    <property type="entry name" value="CM_II_prokaryot"/>
</dbReference>
<organism evidence="7 8">
    <name type="scientific">Pseudomonas syringae pv. delphinii</name>
    <dbReference type="NCBI Taxonomy" id="192088"/>
    <lineage>
        <taxon>Bacteria</taxon>
        <taxon>Pseudomonadati</taxon>
        <taxon>Pseudomonadota</taxon>
        <taxon>Gammaproteobacteria</taxon>
        <taxon>Pseudomonadales</taxon>
        <taxon>Pseudomonadaceae</taxon>
        <taxon>Pseudomonas</taxon>
    </lineage>
</organism>
<reference evidence="7 8" key="1">
    <citation type="submission" date="2018-08" db="EMBL/GenBank/DDBJ databases">
        <title>Recombination of ecologically and evolutionarily significant loci maintains genetic cohesion in the Pseudomonas syringae species complex.</title>
        <authorList>
            <person name="Dillon M."/>
            <person name="Thakur S."/>
            <person name="Almeida R.N.D."/>
            <person name="Weir B.S."/>
            <person name="Guttman D.S."/>
        </authorList>
    </citation>
    <scope>NUCLEOTIDE SEQUENCE [LARGE SCALE GENOMIC DNA]</scope>
    <source>
        <strain evidence="7 8">ICMP 4330</strain>
    </source>
</reference>
<feature type="chain" id="PRO_5017937747" description="chorismate mutase" evidence="5">
    <location>
        <begin position="49"/>
        <end position="211"/>
    </location>
</feature>
<protein>
    <recommendedName>
        <fullName evidence="2">chorismate mutase</fullName>
        <ecNumber evidence="2">5.4.99.5</ecNumber>
    </recommendedName>
</protein>
<evidence type="ECO:0000256" key="3">
    <source>
        <dbReference type="ARBA" id="ARBA00022729"/>
    </source>
</evidence>
<dbReference type="SMART" id="SM00830">
    <property type="entry name" value="CM_2"/>
    <property type="match status" value="1"/>
</dbReference>
<evidence type="ECO:0000259" key="6">
    <source>
        <dbReference type="PROSITE" id="PS51168"/>
    </source>
</evidence>
<accession>A0A3M4ALW7</accession>
<dbReference type="SUPFAM" id="SSF48600">
    <property type="entry name" value="Chorismate mutase II"/>
    <property type="match status" value="1"/>
</dbReference>
<evidence type="ECO:0000256" key="1">
    <source>
        <dbReference type="ARBA" id="ARBA00004817"/>
    </source>
</evidence>
<dbReference type="InterPro" id="IPR008240">
    <property type="entry name" value="Chorismate_mutase_periplasmic"/>
</dbReference>
<dbReference type="NCBIfam" id="NF006741">
    <property type="entry name" value="PRK09269.1"/>
    <property type="match status" value="1"/>
</dbReference>
<dbReference type="PROSITE" id="PS51168">
    <property type="entry name" value="CHORISMATE_MUT_2"/>
    <property type="match status" value="1"/>
</dbReference>
<dbReference type="UniPathway" id="UPA00120">
    <property type="reaction ID" value="UER00203"/>
</dbReference>
<proteinExistence type="predicted"/>
<gene>
    <name evidence="7" type="ORF">ALQ28_100086</name>
</gene>
<keyword evidence="3 5" id="KW-0732">Signal</keyword>
<dbReference type="Pfam" id="PF01817">
    <property type="entry name" value="CM_2"/>
    <property type="match status" value="1"/>
</dbReference>
<evidence type="ECO:0000256" key="5">
    <source>
        <dbReference type="SAM" id="SignalP"/>
    </source>
</evidence>
<name>A0A3M4ALW7_9PSED</name>
<comment type="caution">
    <text evidence="7">The sequence shown here is derived from an EMBL/GenBank/DDBJ whole genome shotgun (WGS) entry which is preliminary data.</text>
</comment>
<dbReference type="GO" id="GO:0004106">
    <property type="term" value="F:chorismate mutase activity"/>
    <property type="evidence" value="ECO:0007669"/>
    <property type="project" value="UniProtKB-EC"/>
</dbReference>
<dbReference type="InterPro" id="IPR036263">
    <property type="entry name" value="Chorismate_II_sf"/>
</dbReference>
<dbReference type="AlphaFoldDB" id="A0A3M4ALW7"/>
<dbReference type="EC" id="5.4.99.5" evidence="2"/>
<evidence type="ECO:0000256" key="4">
    <source>
        <dbReference type="ARBA" id="ARBA00023235"/>
    </source>
</evidence>
<dbReference type="PANTHER" id="PTHR38041:SF2">
    <property type="entry name" value="SECRETED CHORISMATE MUTASE"/>
    <property type="match status" value="1"/>
</dbReference>
<dbReference type="EMBL" id="RBQG01000295">
    <property type="protein sequence ID" value="RMP07877.1"/>
    <property type="molecule type" value="Genomic_DNA"/>
</dbReference>
<feature type="signal peptide" evidence="5">
    <location>
        <begin position="1"/>
        <end position="48"/>
    </location>
</feature>
<keyword evidence="4" id="KW-0413">Isomerase</keyword>
<comment type="pathway">
    <text evidence="1">Metabolic intermediate biosynthesis; prephenate biosynthesis; prephenate from chorismate: step 1/1.</text>
</comment>
<sequence length="211" mass="23316">MHPAGLALTRHLALNLPLLNNPRWTAMRLLLATSLLTLTCLSSCFAFAAEQKPSAIEPLLQAISERLTIADQVALSKWDSGKAVEDPPREQQVISAAQARAAEFKLNPDDVQRLFRAQIEANKQVQNALLAQWHAAGKAPDTTRLSLVDDIRPKLDRLQTQLLQAYAAFQPLRKNEDCKVQLDAALKRYQTDAIHDQALVLATADLCAAKH</sequence>